<dbReference type="SUPFAM" id="SSF74650">
    <property type="entry name" value="Galactose mutarotase-like"/>
    <property type="match status" value="1"/>
</dbReference>
<dbReference type="Proteomes" id="UP000619457">
    <property type="component" value="Unassembled WGS sequence"/>
</dbReference>
<evidence type="ECO:0000256" key="2">
    <source>
        <dbReference type="ARBA" id="ARBA00006699"/>
    </source>
</evidence>
<dbReference type="Pfam" id="PF09093">
    <property type="entry name" value="Lyase_catalyt"/>
    <property type="match status" value="1"/>
</dbReference>
<evidence type="ECO:0000259" key="6">
    <source>
        <dbReference type="Pfam" id="PF02278"/>
    </source>
</evidence>
<dbReference type="EMBL" id="BMWX01000003">
    <property type="protein sequence ID" value="GGZ25151.1"/>
    <property type="molecule type" value="Genomic_DNA"/>
</dbReference>
<evidence type="ECO:0000256" key="5">
    <source>
        <dbReference type="ARBA" id="ARBA00023239"/>
    </source>
</evidence>
<dbReference type="RefSeq" id="WP_169336248.1">
    <property type="nucleotide sequence ID" value="NZ_BMWX01000003.1"/>
</dbReference>
<reference evidence="9" key="2">
    <citation type="submission" date="2020-09" db="EMBL/GenBank/DDBJ databases">
        <authorList>
            <person name="Sun Q."/>
            <person name="Kim S."/>
        </authorList>
    </citation>
    <scope>NUCLEOTIDE SEQUENCE</scope>
    <source>
        <strain evidence="9">KCTC 12368</strain>
    </source>
</reference>
<evidence type="ECO:0000256" key="1">
    <source>
        <dbReference type="ARBA" id="ARBA00001913"/>
    </source>
</evidence>
<keyword evidence="4" id="KW-0106">Calcium</keyword>
<feature type="domain" description="Lyase N-terminal" evidence="7">
    <location>
        <begin position="23"/>
        <end position="192"/>
    </location>
</feature>
<dbReference type="InterPro" id="IPR011071">
    <property type="entry name" value="Lyase_8-like_C"/>
</dbReference>
<organism evidence="9 10">
    <name type="scientific">Echinicola pacifica</name>
    <dbReference type="NCBI Taxonomy" id="346377"/>
    <lineage>
        <taxon>Bacteria</taxon>
        <taxon>Pseudomonadati</taxon>
        <taxon>Bacteroidota</taxon>
        <taxon>Cytophagia</taxon>
        <taxon>Cytophagales</taxon>
        <taxon>Cyclobacteriaceae</taxon>
        <taxon>Echinicola</taxon>
    </lineage>
</organism>
<protein>
    <submittedName>
        <fullName evidence="9">Chondroitin sulfate ABC lyase</fullName>
    </submittedName>
</protein>
<keyword evidence="5 9" id="KW-0456">Lyase</keyword>
<dbReference type="Gene3D" id="1.50.10.100">
    <property type="entry name" value="Chondroitin AC/alginate lyase"/>
    <property type="match status" value="1"/>
</dbReference>
<dbReference type="GO" id="GO:0030246">
    <property type="term" value="F:carbohydrate binding"/>
    <property type="evidence" value="ECO:0007669"/>
    <property type="project" value="InterPro"/>
</dbReference>
<sequence length="1015" mass="114654">MLFFLGFSFAQLYAQGKYAPYLESFEGERVLEYYHGEGSSELQISEQHSQFGQSALQWDWSRKGAYFESSNFSFLENNAEDLVYNALFPSSPAFIFSVYQEKPQQGEVKITFLKGGNEKMWFTINLDFYGWRSLRVPFYEMEGDIPEKTLPVDYDALQISSLVDAGRLYFDDMIFSQYQDDRFPYPDLTVPFIKADQDHSIDHWMPLISNLELLDRLDPNALTDSASQDIALIQSRINEELYPRDVQEGYDQVKEDFEQLGLYEKAGTVAGPPLTYNVEEVYYDSLQQGPRIHTNIHAFGKEIRKLAEAYILDSAREGNHAQEYKAMFVMASRYYLDQGWQKGSSGGTRHHVGYATRELTEAFYMMREPLREAGLLEEIGESLQWLTNLGMILEEEDQFNVNIDYLNTQSYNHLLQLFLTANPETTAALLHSFSRYLTVILAQQDKEWGFKADGTAWHHNGHYPAYAVGAFQQVPRLLYHLSGTQYRLGAEGHANFKKAFLSTAEYSHLYDWGFGNAGRHPFEGNTITKIHTGYQLMVKAGNPAGDRAIDEEVAEMYVYLWGEAKDAFAEGLKEQGIKAASLPAYKSFPYGATAVQRYQDWAAIIKGYSKYVWSSEIYARSNRYGKYPANGTIELLNRGGEEGSGYVQEGWDWNRYPGATIIYTPLEELEPEEALLMFLSEETFAGASYLEGNGVFGMVLDESHGKNADGLVAENEISFPGKLTAQKSIFSFGNKILCIGTGITSVDAVHPVQTNLFQTLLGSGHSLIRWEQGEKEPQFPLEGTTTSWIIDPYGSAYQVLDGGEIHFQKKTQNSYHNKYSVRSGEVNPSLKAKGVKETKGDFASAWLHHGHRPKSASYQYVIYPFLSPPQQEEWKDNISGERDFEVLQADTLAHIARDLTENSTAYVVFEADQWQGMGLLEGVSAPSLLMIKEHSPNRISLSAVNPDLNFPVNSKKKNGFDNYSRPSLLTIRLAGNWSLDEGGEVLSIAHREGQTLVELSCVDGLPTQLSLHKVP</sequence>
<comment type="cofactor">
    <cofactor evidence="1">
        <name>Ca(2+)</name>
        <dbReference type="ChEBI" id="CHEBI:29108"/>
    </cofactor>
</comment>
<evidence type="ECO:0000313" key="10">
    <source>
        <dbReference type="Proteomes" id="UP000619457"/>
    </source>
</evidence>
<dbReference type="InterPro" id="IPR008929">
    <property type="entry name" value="Chondroitin_lyas"/>
</dbReference>
<dbReference type="AlphaFoldDB" id="A0A918PWD2"/>
<dbReference type="SUPFAM" id="SSF48230">
    <property type="entry name" value="Chondroitin AC/alginate lyase"/>
    <property type="match status" value="1"/>
</dbReference>
<dbReference type="SUPFAM" id="SSF49863">
    <property type="entry name" value="Hyaluronate lyase-like, C-terminal domain"/>
    <property type="match status" value="1"/>
</dbReference>
<dbReference type="GO" id="GO:0005576">
    <property type="term" value="C:extracellular region"/>
    <property type="evidence" value="ECO:0007669"/>
    <property type="project" value="InterPro"/>
</dbReference>
<dbReference type="InterPro" id="IPR039174">
    <property type="entry name" value="Chondroitin_ABC_lyase"/>
</dbReference>
<dbReference type="PANTHER" id="PTHR37322">
    <property type="match status" value="1"/>
</dbReference>
<comment type="caution">
    <text evidence="9">The sequence shown here is derived from an EMBL/GenBank/DDBJ whole genome shotgun (WGS) entry which is preliminary data.</text>
</comment>
<dbReference type="InterPro" id="IPR008979">
    <property type="entry name" value="Galactose-bd-like_sf"/>
</dbReference>
<proteinExistence type="inferred from homology"/>
<dbReference type="InterPro" id="IPR015176">
    <property type="entry name" value="Lyase_N"/>
</dbReference>
<evidence type="ECO:0000259" key="7">
    <source>
        <dbReference type="Pfam" id="PF09092"/>
    </source>
</evidence>
<reference evidence="9" key="1">
    <citation type="journal article" date="2014" name="Int. J. Syst. Evol. Microbiol.">
        <title>Complete genome sequence of Corynebacterium casei LMG S-19264T (=DSM 44701T), isolated from a smear-ripened cheese.</title>
        <authorList>
            <consortium name="US DOE Joint Genome Institute (JGI-PGF)"/>
            <person name="Walter F."/>
            <person name="Albersmeier A."/>
            <person name="Kalinowski J."/>
            <person name="Ruckert C."/>
        </authorList>
    </citation>
    <scope>NUCLEOTIDE SEQUENCE</scope>
    <source>
        <strain evidence="9">KCTC 12368</strain>
    </source>
</reference>
<dbReference type="GO" id="GO:0016837">
    <property type="term" value="F:carbon-oxygen lyase activity, acting on polysaccharides"/>
    <property type="evidence" value="ECO:0007669"/>
    <property type="project" value="UniProtKB-ARBA"/>
</dbReference>
<dbReference type="InterPro" id="IPR015177">
    <property type="entry name" value="Lyase_catalyt"/>
</dbReference>
<evidence type="ECO:0000259" key="8">
    <source>
        <dbReference type="Pfam" id="PF09093"/>
    </source>
</evidence>
<evidence type="ECO:0000256" key="3">
    <source>
        <dbReference type="ARBA" id="ARBA00011245"/>
    </source>
</evidence>
<comment type="subunit">
    <text evidence="3">Monomer.</text>
</comment>
<dbReference type="GO" id="GO:0006027">
    <property type="term" value="P:glycosaminoglycan catabolic process"/>
    <property type="evidence" value="ECO:0007669"/>
    <property type="project" value="InterPro"/>
</dbReference>
<evidence type="ECO:0000313" key="9">
    <source>
        <dbReference type="EMBL" id="GGZ25151.1"/>
    </source>
</evidence>
<evidence type="ECO:0000256" key="4">
    <source>
        <dbReference type="ARBA" id="ARBA00022837"/>
    </source>
</evidence>
<name>A0A918PWD2_9BACT</name>
<dbReference type="Gene3D" id="2.70.98.10">
    <property type="match status" value="1"/>
</dbReference>
<keyword evidence="10" id="KW-1185">Reference proteome</keyword>
<comment type="similarity">
    <text evidence="2">Belongs to the polysaccharide lyase 8 family.</text>
</comment>
<dbReference type="PANTHER" id="PTHR37322:SF3">
    <property type="entry name" value="CHONDROITIN SULFATE ABC EXOLYASE"/>
    <property type="match status" value="1"/>
</dbReference>
<dbReference type="Gene3D" id="2.60.120.430">
    <property type="entry name" value="Galactose-binding lectin"/>
    <property type="match status" value="1"/>
</dbReference>
<feature type="domain" description="Polysaccharide lyase family 8 central" evidence="6">
    <location>
        <begin position="587"/>
        <end position="865"/>
    </location>
</feature>
<dbReference type="Gene3D" id="2.60.220.10">
    <property type="entry name" value="Polysaccharide lyase family 8-like, C-terminal"/>
    <property type="match status" value="1"/>
</dbReference>
<feature type="domain" description="Lyase catalytic" evidence="8">
    <location>
        <begin position="221"/>
        <end position="563"/>
    </location>
</feature>
<dbReference type="Pfam" id="PF02278">
    <property type="entry name" value="Lyase_8"/>
    <property type="match status" value="1"/>
</dbReference>
<accession>A0A918PWD2</accession>
<dbReference type="InterPro" id="IPR003159">
    <property type="entry name" value="Lyase_8_central_dom"/>
</dbReference>
<dbReference type="InterPro" id="IPR014718">
    <property type="entry name" value="GH-type_carb-bd"/>
</dbReference>
<dbReference type="SUPFAM" id="SSF49785">
    <property type="entry name" value="Galactose-binding domain-like"/>
    <property type="match status" value="1"/>
</dbReference>
<dbReference type="Pfam" id="PF09092">
    <property type="entry name" value="Lyase_N"/>
    <property type="match status" value="1"/>
</dbReference>
<dbReference type="InterPro" id="IPR011013">
    <property type="entry name" value="Gal_mutarotase_sf_dom"/>
</dbReference>
<dbReference type="GO" id="GO:0005975">
    <property type="term" value="P:carbohydrate metabolic process"/>
    <property type="evidence" value="ECO:0007669"/>
    <property type="project" value="InterPro"/>
</dbReference>
<gene>
    <name evidence="9" type="ORF">GCM10007049_17040</name>
</gene>